<feature type="transmembrane region" description="Helical" evidence="6">
    <location>
        <begin position="69"/>
        <end position="90"/>
    </location>
</feature>
<dbReference type="EMBL" id="JAFEKC020000018">
    <property type="protein sequence ID" value="KAK0509756.1"/>
    <property type="molecule type" value="Genomic_DNA"/>
</dbReference>
<feature type="transmembrane region" description="Helical" evidence="6">
    <location>
        <begin position="497"/>
        <end position="517"/>
    </location>
</feature>
<name>A0AA39U7T6_9LECA</name>
<dbReference type="PANTHER" id="PTHR23511">
    <property type="entry name" value="SYNAPTIC VESICLE GLYCOPROTEIN 2"/>
    <property type="match status" value="1"/>
</dbReference>
<feature type="transmembrane region" description="Helical" evidence="6">
    <location>
        <begin position="439"/>
        <end position="459"/>
    </location>
</feature>
<evidence type="ECO:0000256" key="3">
    <source>
        <dbReference type="ARBA" id="ARBA00022692"/>
    </source>
</evidence>
<feature type="transmembrane region" description="Helical" evidence="6">
    <location>
        <begin position="161"/>
        <end position="187"/>
    </location>
</feature>
<feature type="transmembrane region" description="Helical" evidence="6">
    <location>
        <begin position="529"/>
        <end position="546"/>
    </location>
</feature>
<comment type="subcellular location">
    <subcellularLocation>
        <location evidence="1">Membrane</location>
        <topology evidence="1">Multi-pass membrane protein</topology>
    </subcellularLocation>
</comment>
<dbReference type="PROSITE" id="PS00217">
    <property type="entry name" value="SUGAR_TRANSPORT_2"/>
    <property type="match status" value="1"/>
</dbReference>
<dbReference type="Proteomes" id="UP001166286">
    <property type="component" value="Unassembled WGS sequence"/>
</dbReference>
<dbReference type="InterPro" id="IPR036259">
    <property type="entry name" value="MFS_trans_sf"/>
</dbReference>
<keyword evidence="3 6" id="KW-0812">Transmembrane</keyword>
<keyword evidence="4 6" id="KW-1133">Transmembrane helix</keyword>
<dbReference type="InterPro" id="IPR020846">
    <property type="entry name" value="MFS_dom"/>
</dbReference>
<dbReference type="InterPro" id="IPR005828">
    <property type="entry name" value="MFS_sugar_transport-like"/>
</dbReference>
<protein>
    <recommendedName>
        <fullName evidence="7">Major facilitator superfamily (MFS) profile domain-containing protein</fullName>
    </recommendedName>
</protein>
<gene>
    <name evidence="8" type="ORF">JMJ35_008150</name>
</gene>
<keyword evidence="9" id="KW-1185">Reference proteome</keyword>
<keyword evidence="5 6" id="KW-0472">Membrane</keyword>
<feature type="transmembrane region" description="Helical" evidence="6">
    <location>
        <begin position="254"/>
        <end position="273"/>
    </location>
</feature>
<sequence>MHDMANNDSRIDVRDTTKTDIPAEEPIILTDSRRHDGDDPEMEGLTLYEKKALLVNRELDSHGMGKYQWYIFFLCGFGYFIDLLYAQAFGLVEPAIQQEFGFSDKASGNIFSSFSAGLTAGAFVWGLLVDIIGRQYAFNLTVLISAVFGLCLAAPNNYDGVLVLTAFVGFGVGGNIPIDTTICLEFLPQNRRFLLALLSIFQPLGVVVASGIAYGFIPFHSCGDDANGNPLPACSSVASGAPCCTKASNMGWRYTLLCIGAICIFIFFLRFVVFRFQESPKFLLYRGRDSKAVEVLHKIARFNGRESTVTLEVFEALNDEAMSTASGESDRPMLGASTKKLKENWSSRLSIELQRYKILFSTFTMARLTLLVWITYAFDYWGFSIAGSFLPKILLDKNSAIDVSVATTYRNFVIIYICGVPGVLLGTLMYGIPRVGRKWAMVGSSALMGLSLFLFATVNTEASNIGLNAMEYFFQSMFNAVLYGWTPEAFPTPIRGTAAGVASFWGRLFSIVSPLIAADLLTKSLNGPLYLAGAGVFVCTIAILLMPSKSMGAQSY</sequence>
<dbReference type="Gene3D" id="1.20.1250.20">
    <property type="entry name" value="MFS general substrate transporter like domains"/>
    <property type="match status" value="1"/>
</dbReference>
<dbReference type="CDD" id="cd17316">
    <property type="entry name" value="MFS_SV2_like"/>
    <property type="match status" value="1"/>
</dbReference>
<feature type="transmembrane region" description="Helical" evidence="6">
    <location>
        <begin position="136"/>
        <end position="155"/>
    </location>
</feature>
<evidence type="ECO:0000313" key="9">
    <source>
        <dbReference type="Proteomes" id="UP001166286"/>
    </source>
</evidence>
<evidence type="ECO:0000256" key="6">
    <source>
        <dbReference type="SAM" id="Phobius"/>
    </source>
</evidence>
<organism evidence="8 9">
    <name type="scientific">Cladonia borealis</name>
    <dbReference type="NCBI Taxonomy" id="184061"/>
    <lineage>
        <taxon>Eukaryota</taxon>
        <taxon>Fungi</taxon>
        <taxon>Dikarya</taxon>
        <taxon>Ascomycota</taxon>
        <taxon>Pezizomycotina</taxon>
        <taxon>Lecanoromycetes</taxon>
        <taxon>OSLEUM clade</taxon>
        <taxon>Lecanoromycetidae</taxon>
        <taxon>Lecanorales</taxon>
        <taxon>Lecanorineae</taxon>
        <taxon>Cladoniaceae</taxon>
        <taxon>Cladonia</taxon>
    </lineage>
</organism>
<feature type="transmembrane region" description="Helical" evidence="6">
    <location>
        <begin position="413"/>
        <end position="432"/>
    </location>
</feature>
<comment type="caution">
    <text evidence="8">The sequence shown here is derived from an EMBL/GenBank/DDBJ whole genome shotgun (WGS) entry which is preliminary data.</text>
</comment>
<feature type="domain" description="Major facilitator superfamily (MFS) profile" evidence="7">
    <location>
        <begin position="71"/>
        <end position="551"/>
    </location>
</feature>
<dbReference type="Pfam" id="PF00083">
    <property type="entry name" value="Sugar_tr"/>
    <property type="match status" value="1"/>
</dbReference>
<dbReference type="PANTHER" id="PTHR23511:SF3">
    <property type="entry name" value="MAJOR FACILITATOR SUPERFAMILY (MFS) PROFILE DOMAIN-CONTAINING PROTEIN"/>
    <property type="match status" value="1"/>
</dbReference>
<dbReference type="GO" id="GO:0022857">
    <property type="term" value="F:transmembrane transporter activity"/>
    <property type="evidence" value="ECO:0007669"/>
    <property type="project" value="InterPro"/>
</dbReference>
<dbReference type="GO" id="GO:0016020">
    <property type="term" value="C:membrane"/>
    <property type="evidence" value="ECO:0007669"/>
    <property type="project" value="UniProtKB-SubCell"/>
</dbReference>
<evidence type="ECO:0000259" key="7">
    <source>
        <dbReference type="PROSITE" id="PS50850"/>
    </source>
</evidence>
<keyword evidence="2" id="KW-0813">Transport</keyword>
<evidence type="ECO:0000256" key="5">
    <source>
        <dbReference type="ARBA" id="ARBA00023136"/>
    </source>
</evidence>
<evidence type="ECO:0000256" key="2">
    <source>
        <dbReference type="ARBA" id="ARBA00022448"/>
    </source>
</evidence>
<evidence type="ECO:0000256" key="1">
    <source>
        <dbReference type="ARBA" id="ARBA00004141"/>
    </source>
</evidence>
<feature type="transmembrane region" description="Helical" evidence="6">
    <location>
        <begin position="194"/>
        <end position="217"/>
    </location>
</feature>
<reference evidence="8" key="1">
    <citation type="submission" date="2023-03" db="EMBL/GenBank/DDBJ databases">
        <title>Complete genome of Cladonia borealis.</title>
        <authorList>
            <person name="Park H."/>
        </authorList>
    </citation>
    <scope>NUCLEOTIDE SEQUENCE</scope>
    <source>
        <strain evidence="8">ANT050790</strain>
    </source>
</reference>
<accession>A0AA39U7T6</accession>
<dbReference type="SUPFAM" id="SSF103473">
    <property type="entry name" value="MFS general substrate transporter"/>
    <property type="match status" value="1"/>
</dbReference>
<feature type="transmembrane region" description="Helical" evidence="6">
    <location>
        <begin position="110"/>
        <end position="129"/>
    </location>
</feature>
<evidence type="ECO:0000313" key="8">
    <source>
        <dbReference type="EMBL" id="KAK0509756.1"/>
    </source>
</evidence>
<evidence type="ECO:0000256" key="4">
    <source>
        <dbReference type="ARBA" id="ARBA00022989"/>
    </source>
</evidence>
<proteinExistence type="predicted"/>
<dbReference type="AlphaFoldDB" id="A0AA39U7T6"/>
<dbReference type="InterPro" id="IPR005829">
    <property type="entry name" value="Sugar_transporter_CS"/>
</dbReference>
<dbReference type="PROSITE" id="PS50850">
    <property type="entry name" value="MFS"/>
    <property type="match status" value="1"/>
</dbReference>